<keyword evidence="2" id="KW-1185">Reference proteome</keyword>
<dbReference type="InterPro" id="IPR052058">
    <property type="entry name" value="Alcohol_O-acetyltransferase"/>
</dbReference>
<proteinExistence type="predicted"/>
<dbReference type="PANTHER" id="PTHR28037:SF1">
    <property type="entry name" value="ALCOHOL O-ACETYLTRANSFERASE 1-RELATED"/>
    <property type="match status" value="1"/>
</dbReference>
<evidence type="ECO:0000313" key="1">
    <source>
        <dbReference type="EMBL" id="KAG7156539.1"/>
    </source>
</evidence>
<accession>A0A8J5JH08</accession>
<evidence type="ECO:0000313" key="2">
    <source>
        <dbReference type="Proteomes" id="UP000747542"/>
    </source>
</evidence>
<dbReference type="PANTHER" id="PTHR28037">
    <property type="entry name" value="ALCOHOL O-ACETYLTRANSFERASE 1-RELATED"/>
    <property type="match status" value="1"/>
</dbReference>
<organism evidence="1 2">
    <name type="scientific">Homarus americanus</name>
    <name type="common">American lobster</name>
    <dbReference type="NCBI Taxonomy" id="6706"/>
    <lineage>
        <taxon>Eukaryota</taxon>
        <taxon>Metazoa</taxon>
        <taxon>Ecdysozoa</taxon>
        <taxon>Arthropoda</taxon>
        <taxon>Crustacea</taxon>
        <taxon>Multicrustacea</taxon>
        <taxon>Malacostraca</taxon>
        <taxon>Eumalacostraca</taxon>
        <taxon>Eucarida</taxon>
        <taxon>Decapoda</taxon>
        <taxon>Pleocyemata</taxon>
        <taxon>Astacidea</taxon>
        <taxon>Nephropoidea</taxon>
        <taxon>Nephropidae</taxon>
        <taxon>Homarus</taxon>
    </lineage>
</organism>
<name>A0A8J5JH08_HOMAM</name>
<sequence>MADSGIRYMRPARPEEDVFEDFHQNGIFMCCHHLTLSAVQPLQEQLVRETFTHLYRKVPNLRACYGVREGKRWMCEMASENIDFEVVPDDGVEEVFHKFHLLKRHPFDSTRGPLWRARLLPDTEPTAMPELNESFPHNYHLLFAIHHGITDGLSSVKICGFIISLLNDMMAGRSIDDEEELGQFDAGEETFRLVKERKHQMEVDPTLREKLVQDFQSTMRKVAVMNGVFPVPLDSEDKSLNLTRSLSHSDTSRFSSRCRSEGVTVLSAFTALVNIALIDLLKDRGVMQDTYEIGGAHSMNLRRYWKDNRDTTRALGCHLSWIKLITDTPKDAGDAFWDYTRTLHRDLQKHQLEATPVQEIMLIHIFHSEPPNVEAMLAFLPPPHFYTISNWGDITSLLPPPGDLVQLTWLNMSSSLYRFNTGYNHMMQTFRGRFLYGLDYSTKCVSTEEATLYADTIFKHLHQVIQ</sequence>
<protein>
    <recommendedName>
        <fullName evidence="3">Condensation domain-containing protein</fullName>
    </recommendedName>
</protein>
<dbReference type="Proteomes" id="UP000747542">
    <property type="component" value="Unassembled WGS sequence"/>
</dbReference>
<evidence type="ECO:0008006" key="3">
    <source>
        <dbReference type="Google" id="ProtNLM"/>
    </source>
</evidence>
<comment type="caution">
    <text evidence="1">The sequence shown here is derived from an EMBL/GenBank/DDBJ whole genome shotgun (WGS) entry which is preliminary data.</text>
</comment>
<dbReference type="AlphaFoldDB" id="A0A8J5JH08"/>
<dbReference type="EMBL" id="JAHLQT010039062">
    <property type="protein sequence ID" value="KAG7156539.1"/>
    <property type="molecule type" value="Genomic_DNA"/>
</dbReference>
<gene>
    <name evidence="1" type="ORF">Hamer_G006511</name>
</gene>
<dbReference type="OrthoDB" id="6370308at2759"/>
<reference evidence="1" key="1">
    <citation type="journal article" date="2021" name="Sci. Adv.">
        <title>The American lobster genome reveals insights on longevity, neural, and immune adaptations.</title>
        <authorList>
            <person name="Polinski J.M."/>
            <person name="Zimin A.V."/>
            <person name="Clark K.F."/>
            <person name="Kohn A.B."/>
            <person name="Sadowski N."/>
            <person name="Timp W."/>
            <person name="Ptitsyn A."/>
            <person name="Khanna P."/>
            <person name="Romanova D.Y."/>
            <person name="Williams P."/>
            <person name="Greenwood S.J."/>
            <person name="Moroz L.L."/>
            <person name="Walt D.R."/>
            <person name="Bodnar A.G."/>
        </authorList>
    </citation>
    <scope>NUCLEOTIDE SEQUENCE</scope>
    <source>
        <strain evidence="1">GMGI-L3</strain>
    </source>
</reference>